<dbReference type="OrthoDB" id="6260682at2759"/>
<dbReference type="AlphaFoldDB" id="A0A183SG95"/>
<reference evidence="3" key="1">
    <citation type="submission" date="2016-06" db="UniProtKB">
        <authorList>
            <consortium name="WormBaseParasite"/>
        </authorList>
    </citation>
    <scope>IDENTIFICATION</scope>
</reference>
<organism evidence="3">
    <name type="scientific">Schistocephalus solidus</name>
    <name type="common">Tapeworm</name>
    <dbReference type="NCBI Taxonomy" id="70667"/>
    <lineage>
        <taxon>Eukaryota</taxon>
        <taxon>Metazoa</taxon>
        <taxon>Spiralia</taxon>
        <taxon>Lophotrochozoa</taxon>
        <taxon>Platyhelminthes</taxon>
        <taxon>Cestoda</taxon>
        <taxon>Eucestoda</taxon>
        <taxon>Diphyllobothriidea</taxon>
        <taxon>Diphyllobothriidae</taxon>
        <taxon>Schistocephalus</taxon>
    </lineage>
</organism>
<keyword evidence="2" id="KW-1185">Reference proteome</keyword>
<reference evidence="1 2" key="2">
    <citation type="submission" date="2018-11" db="EMBL/GenBank/DDBJ databases">
        <authorList>
            <consortium name="Pathogen Informatics"/>
        </authorList>
    </citation>
    <scope>NUCLEOTIDE SEQUENCE [LARGE SCALE GENOMIC DNA]</scope>
    <source>
        <strain evidence="1 2">NST_G2</strain>
    </source>
</reference>
<evidence type="ECO:0000313" key="2">
    <source>
        <dbReference type="Proteomes" id="UP000275846"/>
    </source>
</evidence>
<evidence type="ECO:0000313" key="1">
    <source>
        <dbReference type="EMBL" id="VDL89628.1"/>
    </source>
</evidence>
<dbReference type="Proteomes" id="UP000275846">
    <property type="component" value="Unassembled WGS sequence"/>
</dbReference>
<gene>
    <name evidence="1" type="ORF">SSLN_LOCUS3243</name>
</gene>
<protein>
    <submittedName>
        <fullName evidence="1 3">Uncharacterized protein</fullName>
    </submittedName>
</protein>
<accession>A0A183SG95</accession>
<dbReference type="EMBL" id="UYSU01032475">
    <property type="protein sequence ID" value="VDL89628.1"/>
    <property type="molecule type" value="Genomic_DNA"/>
</dbReference>
<name>A0A183SG95_SCHSO</name>
<evidence type="ECO:0000313" key="3">
    <source>
        <dbReference type="WBParaSite" id="SSLN_0000334301-mRNA-1"/>
    </source>
</evidence>
<sequence length="130" mass="14584">MKDADSQKAAYSTGPGFIFKFDEAEILAKGENRVSRELFESWFSGPQSIYKRNELPFPYSVLRHRLSREIGHVERTWVTDASNDSEQNCWVIITPASNMDDEITVINASDADSQAIVTSITTTSADRDSC</sequence>
<dbReference type="WBParaSite" id="SSLN_0000334301-mRNA-1">
    <property type="protein sequence ID" value="SSLN_0000334301-mRNA-1"/>
    <property type="gene ID" value="SSLN_0000334301"/>
</dbReference>
<proteinExistence type="predicted"/>